<dbReference type="Gene3D" id="1.10.10.60">
    <property type="entry name" value="Homeodomain-like"/>
    <property type="match status" value="1"/>
</dbReference>
<accession>A0A3N4Q1V9</accession>
<dbReference type="EMBL" id="RPDH01000003">
    <property type="protein sequence ID" value="RPE05754.1"/>
    <property type="molecule type" value="Genomic_DNA"/>
</dbReference>
<dbReference type="RefSeq" id="WP_123849407.1">
    <property type="nucleotide sequence ID" value="NZ_RPDH01000003.1"/>
</dbReference>
<name>A0A3N4Q1V9_9BACT</name>
<dbReference type="OrthoDB" id="1096411at2"/>
<keyword evidence="1" id="KW-0805">Transcription regulation</keyword>
<evidence type="ECO:0000256" key="1">
    <source>
        <dbReference type="ARBA" id="ARBA00023015"/>
    </source>
</evidence>
<keyword evidence="6" id="KW-1185">Reference proteome</keyword>
<evidence type="ECO:0000256" key="2">
    <source>
        <dbReference type="ARBA" id="ARBA00023125"/>
    </source>
</evidence>
<dbReference type="Proteomes" id="UP000278351">
    <property type="component" value="Unassembled WGS sequence"/>
</dbReference>
<dbReference type="SUPFAM" id="SSF51215">
    <property type="entry name" value="Regulatory protein AraC"/>
    <property type="match status" value="1"/>
</dbReference>
<dbReference type="SUPFAM" id="SSF46689">
    <property type="entry name" value="Homeodomain-like"/>
    <property type="match status" value="1"/>
</dbReference>
<dbReference type="InterPro" id="IPR009057">
    <property type="entry name" value="Homeodomain-like_sf"/>
</dbReference>
<dbReference type="PANTHER" id="PTHR43280:SF32">
    <property type="entry name" value="TRANSCRIPTIONAL REGULATORY PROTEIN"/>
    <property type="match status" value="1"/>
</dbReference>
<protein>
    <submittedName>
        <fullName evidence="5">AraC family transcriptional regulator</fullName>
    </submittedName>
</protein>
<dbReference type="Pfam" id="PF02311">
    <property type="entry name" value="AraC_binding"/>
    <property type="match status" value="1"/>
</dbReference>
<feature type="domain" description="HTH araC/xylS-type" evidence="4">
    <location>
        <begin position="183"/>
        <end position="281"/>
    </location>
</feature>
<dbReference type="InterPro" id="IPR037923">
    <property type="entry name" value="HTH-like"/>
</dbReference>
<dbReference type="SMART" id="SM00342">
    <property type="entry name" value="HTH_ARAC"/>
    <property type="match status" value="1"/>
</dbReference>
<reference evidence="5 6" key="1">
    <citation type="submission" date="2018-11" db="EMBL/GenBank/DDBJ databases">
        <title>Chitinophaga lutea sp.nov., isolate from arsenic contaminated soil.</title>
        <authorList>
            <person name="Zong Y."/>
        </authorList>
    </citation>
    <scope>NUCLEOTIDE SEQUENCE [LARGE SCALE GENOMIC DNA]</scope>
    <source>
        <strain evidence="5 6">ZY74</strain>
    </source>
</reference>
<proteinExistence type="predicted"/>
<evidence type="ECO:0000256" key="3">
    <source>
        <dbReference type="ARBA" id="ARBA00023163"/>
    </source>
</evidence>
<dbReference type="AlphaFoldDB" id="A0A3N4Q1V9"/>
<evidence type="ECO:0000259" key="4">
    <source>
        <dbReference type="PROSITE" id="PS01124"/>
    </source>
</evidence>
<gene>
    <name evidence="5" type="ORF">EGT74_25665</name>
</gene>
<dbReference type="InterPro" id="IPR003313">
    <property type="entry name" value="AraC-bd"/>
</dbReference>
<evidence type="ECO:0000313" key="6">
    <source>
        <dbReference type="Proteomes" id="UP000278351"/>
    </source>
</evidence>
<keyword evidence="3" id="KW-0804">Transcription</keyword>
<keyword evidence="2" id="KW-0238">DNA-binding</keyword>
<dbReference type="PROSITE" id="PS01124">
    <property type="entry name" value="HTH_ARAC_FAMILY_2"/>
    <property type="match status" value="1"/>
</dbReference>
<evidence type="ECO:0000313" key="5">
    <source>
        <dbReference type="EMBL" id="RPE05754.1"/>
    </source>
</evidence>
<organism evidence="5 6">
    <name type="scientific">Chitinophaga lutea</name>
    <dbReference type="NCBI Taxonomy" id="2488634"/>
    <lineage>
        <taxon>Bacteria</taxon>
        <taxon>Pseudomonadati</taxon>
        <taxon>Bacteroidota</taxon>
        <taxon>Chitinophagia</taxon>
        <taxon>Chitinophagales</taxon>
        <taxon>Chitinophagaceae</taxon>
        <taxon>Chitinophaga</taxon>
    </lineage>
</organism>
<dbReference type="PANTHER" id="PTHR43280">
    <property type="entry name" value="ARAC-FAMILY TRANSCRIPTIONAL REGULATOR"/>
    <property type="match status" value="1"/>
</dbReference>
<sequence>MAKKKTDIPFYSLDAGAKAGIEIKRLTELGTEEIPFNTAHRDDHYIFIFQESGEGTMVVDFKEVHVQGRGIFCILPGQVHYGVVVESAVVWFLALDNALVGEQFRPAFEGRQQLVAIDDAAAHRLRSCIQLVHDLHQVLGEDRFQHAVLRSLIDAYIGLFAGIFSEENRLADDTTSRTGIITRQFKTLLAASFRQMKKPAAYAAALNISPSYLNEAVKAVTGMPVSYWIQEEVMTEARRLLHYTDHTVKQISDDLGFDDHTYFSRSFTRTAGMPPLAYRKAYRK</sequence>
<dbReference type="GO" id="GO:0043565">
    <property type="term" value="F:sequence-specific DNA binding"/>
    <property type="evidence" value="ECO:0007669"/>
    <property type="project" value="InterPro"/>
</dbReference>
<comment type="caution">
    <text evidence="5">The sequence shown here is derived from an EMBL/GenBank/DDBJ whole genome shotgun (WGS) entry which is preliminary data.</text>
</comment>
<dbReference type="Pfam" id="PF12833">
    <property type="entry name" value="HTH_18"/>
    <property type="match status" value="1"/>
</dbReference>
<dbReference type="GO" id="GO:0003700">
    <property type="term" value="F:DNA-binding transcription factor activity"/>
    <property type="evidence" value="ECO:0007669"/>
    <property type="project" value="InterPro"/>
</dbReference>
<dbReference type="InterPro" id="IPR018060">
    <property type="entry name" value="HTH_AraC"/>
</dbReference>